<proteinExistence type="predicted"/>
<sequence length="64" mass="6911">MAIASLLDKLAITSIVEAAAAYFLCNCCRSDEGKSSPAPVPNANKWSYEAIVAFRTYALTEKPK</sequence>
<dbReference type="EMBL" id="CP045227">
    <property type="protein sequence ID" value="QFS51464.1"/>
    <property type="molecule type" value="Genomic_DNA"/>
</dbReference>
<reference evidence="1 2" key="1">
    <citation type="submission" date="2019-10" db="EMBL/GenBank/DDBJ databases">
        <title>Genomic and transcriptomic insights into the perfect genentic adaptation of a filamentous nitrogen-fixing cyanobacterium to rice fields.</title>
        <authorList>
            <person name="Chen Z."/>
        </authorList>
    </citation>
    <scope>NUCLEOTIDE SEQUENCE [LARGE SCALE GENOMIC DNA]</scope>
    <source>
        <strain evidence="1">CCNUC1</strain>
    </source>
</reference>
<gene>
    <name evidence="1" type="ORF">GXM_08958</name>
</gene>
<name>A0A5P8WFL7_9NOSO</name>
<organism evidence="1 2">
    <name type="scientific">Nostoc sphaeroides CCNUC1</name>
    <dbReference type="NCBI Taxonomy" id="2653204"/>
    <lineage>
        <taxon>Bacteria</taxon>
        <taxon>Bacillati</taxon>
        <taxon>Cyanobacteriota</taxon>
        <taxon>Cyanophyceae</taxon>
        <taxon>Nostocales</taxon>
        <taxon>Nostocaceae</taxon>
        <taxon>Nostoc</taxon>
    </lineage>
</organism>
<dbReference type="RefSeq" id="WP_152592000.1">
    <property type="nucleotide sequence ID" value="NZ_CP045227.1"/>
</dbReference>
<dbReference type="KEGG" id="nsh:GXM_08958"/>
<accession>A0A5P8WFL7</accession>
<evidence type="ECO:0000313" key="2">
    <source>
        <dbReference type="Proteomes" id="UP000326678"/>
    </source>
</evidence>
<dbReference type="Proteomes" id="UP000326678">
    <property type="component" value="Chromosome Gxm2"/>
</dbReference>
<protein>
    <submittedName>
        <fullName evidence="1">Uncharacterized protein</fullName>
    </submittedName>
</protein>
<dbReference type="AlphaFoldDB" id="A0A5P8WFL7"/>
<keyword evidence="2" id="KW-1185">Reference proteome</keyword>
<evidence type="ECO:0000313" key="1">
    <source>
        <dbReference type="EMBL" id="QFS51464.1"/>
    </source>
</evidence>